<dbReference type="Proteomes" id="UP000620670">
    <property type="component" value="Unassembled WGS sequence"/>
</dbReference>
<organism evidence="2 3">
    <name type="scientific">Microvirga splendida</name>
    <dbReference type="NCBI Taxonomy" id="2795727"/>
    <lineage>
        <taxon>Bacteria</taxon>
        <taxon>Pseudomonadati</taxon>
        <taxon>Pseudomonadota</taxon>
        <taxon>Alphaproteobacteria</taxon>
        <taxon>Hyphomicrobiales</taxon>
        <taxon>Methylobacteriaceae</taxon>
        <taxon>Microvirga</taxon>
    </lineage>
</organism>
<dbReference type="RefSeq" id="WP_199050552.1">
    <property type="nucleotide sequence ID" value="NZ_JAELXT010000023.1"/>
</dbReference>
<proteinExistence type="predicted"/>
<feature type="transmembrane region" description="Helical" evidence="1">
    <location>
        <begin position="97"/>
        <end position="113"/>
    </location>
</feature>
<keyword evidence="1" id="KW-1133">Transmembrane helix</keyword>
<comment type="caution">
    <text evidence="2">The sequence shown here is derived from an EMBL/GenBank/DDBJ whole genome shotgun (WGS) entry which is preliminary data.</text>
</comment>
<reference evidence="3" key="1">
    <citation type="submission" date="2020-12" db="EMBL/GenBank/DDBJ databases">
        <title>Hymenobacter sp.</title>
        <authorList>
            <person name="Kim M.K."/>
        </authorList>
    </citation>
    <scope>NUCLEOTIDE SEQUENCE [LARGE SCALE GENOMIC DNA]</scope>
    <source>
        <strain evidence="3">BT325</strain>
    </source>
</reference>
<accession>A0ABS0Y4W6</accession>
<name>A0ABS0Y4W6_9HYPH</name>
<feature type="transmembrane region" description="Helical" evidence="1">
    <location>
        <begin position="32"/>
        <end position="54"/>
    </location>
</feature>
<dbReference type="EMBL" id="JAELXT010000023">
    <property type="protein sequence ID" value="MBJ6127327.1"/>
    <property type="molecule type" value="Genomic_DNA"/>
</dbReference>
<keyword evidence="1" id="KW-0812">Transmembrane</keyword>
<gene>
    <name evidence="2" type="ORF">JAO75_18140</name>
</gene>
<evidence type="ECO:0000313" key="2">
    <source>
        <dbReference type="EMBL" id="MBJ6127327.1"/>
    </source>
</evidence>
<protein>
    <submittedName>
        <fullName evidence="2">Uncharacterized protein</fullName>
    </submittedName>
</protein>
<keyword evidence="3" id="KW-1185">Reference proteome</keyword>
<sequence length="115" mass="12691">MTISSPDSYADLAPSPLPPKAANPLTAGLPAVWWPCVWGGASLVYSLFWMAESWRTARPLIGPTRINYLAQDLWCLILVLGGSYAVHQFCRHRSERLGLALCLIVAVSAMAWHRL</sequence>
<keyword evidence="1" id="KW-0472">Membrane</keyword>
<evidence type="ECO:0000256" key="1">
    <source>
        <dbReference type="SAM" id="Phobius"/>
    </source>
</evidence>
<evidence type="ECO:0000313" key="3">
    <source>
        <dbReference type="Proteomes" id="UP000620670"/>
    </source>
</evidence>